<name>A0A9W9TL97_PENCI</name>
<dbReference type="GeneID" id="81384954"/>
<evidence type="ECO:0000256" key="1">
    <source>
        <dbReference type="SAM" id="MobiDB-lite"/>
    </source>
</evidence>
<protein>
    <submittedName>
        <fullName evidence="2">Uncharacterized protein</fullName>
    </submittedName>
</protein>
<feature type="region of interest" description="Disordered" evidence="1">
    <location>
        <begin position="1"/>
        <end position="25"/>
    </location>
</feature>
<proteinExistence type="predicted"/>
<dbReference type="Proteomes" id="UP001147733">
    <property type="component" value="Unassembled WGS sequence"/>
</dbReference>
<evidence type="ECO:0000313" key="3">
    <source>
        <dbReference type="Proteomes" id="UP001147733"/>
    </source>
</evidence>
<comment type="caution">
    <text evidence="2">The sequence shown here is derived from an EMBL/GenBank/DDBJ whole genome shotgun (WGS) entry which is preliminary data.</text>
</comment>
<sequence length="74" mass="8262">MEMIGRSEGQPGWKEEGDEGGCDRSEVKREIEMQRQLAALPIPADDEGCRSNQIWTSLKVALPVHVRPSLVEKS</sequence>
<reference evidence="2" key="1">
    <citation type="submission" date="2022-11" db="EMBL/GenBank/DDBJ databases">
        <authorList>
            <person name="Petersen C."/>
        </authorList>
    </citation>
    <scope>NUCLEOTIDE SEQUENCE</scope>
    <source>
        <strain evidence="2">IBT 23319</strain>
    </source>
</reference>
<dbReference type="AlphaFoldDB" id="A0A9W9TL97"/>
<keyword evidence="3" id="KW-1185">Reference proteome</keyword>
<dbReference type="EMBL" id="JAPQKT010000006">
    <property type="protein sequence ID" value="KAJ5226863.1"/>
    <property type="molecule type" value="Genomic_DNA"/>
</dbReference>
<accession>A0A9W9TL97</accession>
<gene>
    <name evidence="2" type="ORF">N7469_006869</name>
</gene>
<organism evidence="2 3">
    <name type="scientific">Penicillium citrinum</name>
    <dbReference type="NCBI Taxonomy" id="5077"/>
    <lineage>
        <taxon>Eukaryota</taxon>
        <taxon>Fungi</taxon>
        <taxon>Dikarya</taxon>
        <taxon>Ascomycota</taxon>
        <taxon>Pezizomycotina</taxon>
        <taxon>Eurotiomycetes</taxon>
        <taxon>Eurotiomycetidae</taxon>
        <taxon>Eurotiales</taxon>
        <taxon>Aspergillaceae</taxon>
        <taxon>Penicillium</taxon>
    </lineage>
</organism>
<dbReference type="RefSeq" id="XP_056499228.1">
    <property type="nucleotide sequence ID" value="XM_056645787.1"/>
</dbReference>
<evidence type="ECO:0000313" key="2">
    <source>
        <dbReference type="EMBL" id="KAJ5226863.1"/>
    </source>
</evidence>
<reference evidence="2" key="2">
    <citation type="journal article" date="2023" name="IMA Fungus">
        <title>Comparative genomic study of the Penicillium genus elucidates a diverse pangenome and 15 lateral gene transfer events.</title>
        <authorList>
            <person name="Petersen C."/>
            <person name="Sorensen T."/>
            <person name="Nielsen M.R."/>
            <person name="Sondergaard T.E."/>
            <person name="Sorensen J.L."/>
            <person name="Fitzpatrick D.A."/>
            <person name="Frisvad J.C."/>
            <person name="Nielsen K.L."/>
        </authorList>
    </citation>
    <scope>NUCLEOTIDE SEQUENCE</scope>
    <source>
        <strain evidence="2">IBT 23319</strain>
    </source>
</reference>